<dbReference type="InterPro" id="IPR043472">
    <property type="entry name" value="Macro_dom-like"/>
</dbReference>
<organism evidence="1 2">
    <name type="scientific">Rotaria sordida</name>
    <dbReference type="NCBI Taxonomy" id="392033"/>
    <lineage>
        <taxon>Eukaryota</taxon>
        <taxon>Metazoa</taxon>
        <taxon>Spiralia</taxon>
        <taxon>Gnathifera</taxon>
        <taxon>Rotifera</taxon>
        <taxon>Eurotatoria</taxon>
        <taxon>Bdelloidea</taxon>
        <taxon>Philodinida</taxon>
        <taxon>Philodinidae</taxon>
        <taxon>Rotaria</taxon>
    </lineage>
</organism>
<keyword evidence="2" id="KW-1185">Reference proteome</keyword>
<dbReference type="AlphaFoldDB" id="A0A813UGU9"/>
<protein>
    <submittedName>
        <fullName evidence="1">Uncharacterized protein</fullName>
    </submittedName>
</protein>
<reference evidence="1" key="1">
    <citation type="submission" date="2021-02" db="EMBL/GenBank/DDBJ databases">
        <authorList>
            <person name="Nowell W R."/>
        </authorList>
    </citation>
    <scope>NUCLEOTIDE SEQUENCE</scope>
</reference>
<proteinExistence type="predicted"/>
<comment type="caution">
    <text evidence="1">The sequence shown here is derived from an EMBL/GenBank/DDBJ whole genome shotgun (WGS) entry which is preliminary data.</text>
</comment>
<name>A0A813UGU9_9BILA</name>
<dbReference type="Gene3D" id="3.40.220.10">
    <property type="entry name" value="Leucine Aminopeptidase, subunit E, domain 1"/>
    <property type="match status" value="1"/>
</dbReference>
<evidence type="ECO:0000313" key="1">
    <source>
        <dbReference type="EMBL" id="CAF0826701.1"/>
    </source>
</evidence>
<gene>
    <name evidence="1" type="ORF">JXQ802_LOCUS5478</name>
</gene>
<dbReference type="Proteomes" id="UP000663870">
    <property type="component" value="Unassembled WGS sequence"/>
</dbReference>
<sequence length="417" mass="47710">MDTPIVLTFYIKLSSNSIIIRSIVLKEYFSKLTSNVEVLYPTQIHCGLLLCKSKRTEEKILNMRHILSNGSTIHLSHLNRSLFQQIKCTISGQIMQLNDMSILFQQCLPFLHASDGKIQVNPDGSILLEGHIFILNSIHSFLTNKASKKKDQSNNTNLSETLNLHSKNIDIKIMSGKLIEQNVESIIIPMSDKYNIHKAFDRQIQSLGGTTIINHLKELKTKNTHSHEGDIILFSNHGLKIPANILIFFTVLRLSNNTVVKDKSMIDSFQPTYEKLIYNALQTIEQNSITNIAMPVLEPHVKLSCERLYANEMAVRAMISAIRQYSQNLSIKLKRIIIVDHQIQIKPMNKYMKKYQKQIEKTITINNDIDLDSDDGHSFTYVFGVPKVPEIISSTSESDDDIELEDYQFPYKHHTKI</sequence>
<dbReference type="EMBL" id="CAJNOL010000082">
    <property type="protein sequence ID" value="CAF0826701.1"/>
    <property type="molecule type" value="Genomic_DNA"/>
</dbReference>
<dbReference type="SUPFAM" id="SSF52949">
    <property type="entry name" value="Macro domain-like"/>
    <property type="match status" value="1"/>
</dbReference>
<evidence type="ECO:0000313" key="2">
    <source>
        <dbReference type="Proteomes" id="UP000663870"/>
    </source>
</evidence>
<accession>A0A813UGU9</accession>